<dbReference type="KEGG" id="caua:113039152"/>
<dbReference type="OrthoDB" id="6363454at2759"/>
<comment type="similarity">
    <text evidence="1">Belongs to the apolipoprotein L family.</text>
</comment>
<dbReference type="PANTHER" id="PTHR14096:SF28">
    <property type="entry name" value="APOLIPOPROTEIN L, 1-RELATED"/>
    <property type="match status" value="1"/>
</dbReference>
<protein>
    <submittedName>
        <fullName evidence="3">Apolipoprotein L3-like</fullName>
    </submittedName>
</protein>
<proteinExistence type="inferred from homology"/>
<dbReference type="GO" id="GO:0042157">
    <property type="term" value="P:lipoprotein metabolic process"/>
    <property type="evidence" value="ECO:0007669"/>
    <property type="project" value="InterPro"/>
</dbReference>
<sequence>MDRRRNLSGSSDYSRASDWSIDPPPYFNCAGSKPEEILHWKLQTFDTFKRTIEELKSEYDRNLPTLTDQIKKLNDIADQTESVHKGTEVGNLVGASVGAFGGIAELAGMALAPITSRLAMSLSAVGAVAEAAGRVTSTASNITNKFKQRKLRLTVEKIICDFLEILKPMTEHLSIISYITADVQRNNEMLSKLRFQRPVRGFDDLLKIVRVADVAIVGNYCAEAAKEICVYENNVSAVRGSAGAAKAKRVAATTGVISSLFLTLDVASIVQDLIEISEMNQPAKERKAEEIKSQTLKFIHYTRETASQFQETLDKINLVINTFN</sequence>
<dbReference type="GO" id="GO:0006869">
    <property type="term" value="P:lipid transport"/>
    <property type="evidence" value="ECO:0007669"/>
    <property type="project" value="InterPro"/>
</dbReference>
<dbReference type="RefSeq" id="XP_026052836.1">
    <property type="nucleotide sequence ID" value="XM_026197051.1"/>
</dbReference>
<gene>
    <name evidence="3" type="primary">LOC113039152</name>
</gene>
<dbReference type="AlphaFoldDB" id="A0A6P6IYM5"/>
<evidence type="ECO:0000313" key="3">
    <source>
        <dbReference type="RefSeq" id="XP_026052836.1"/>
    </source>
</evidence>
<accession>A0A6P6IYM5</accession>
<organism evidence="2 3">
    <name type="scientific">Carassius auratus</name>
    <name type="common">Goldfish</name>
    <dbReference type="NCBI Taxonomy" id="7957"/>
    <lineage>
        <taxon>Eukaryota</taxon>
        <taxon>Metazoa</taxon>
        <taxon>Chordata</taxon>
        <taxon>Craniata</taxon>
        <taxon>Vertebrata</taxon>
        <taxon>Euteleostomi</taxon>
        <taxon>Actinopterygii</taxon>
        <taxon>Neopterygii</taxon>
        <taxon>Teleostei</taxon>
        <taxon>Ostariophysi</taxon>
        <taxon>Cypriniformes</taxon>
        <taxon>Cyprinidae</taxon>
        <taxon>Cyprininae</taxon>
        <taxon>Carassius</taxon>
    </lineage>
</organism>
<dbReference type="InterPro" id="IPR008405">
    <property type="entry name" value="ApoL"/>
</dbReference>
<evidence type="ECO:0000313" key="2">
    <source>
        <dbReference type="Proteomes" id="UP000515129"/>
    </source>
</evidence>
<dbReference type="Pfam" id="PF05461">
    <property type="entry name" value="ApoL"/>
    <property type="match status" value="1"/>
</dbReference>
<name>A0A6P6IYM5_CARAU</name>
<keyword evidence="2" id="KW-1185">Reference proteome</keyword>
<dbReference type="GO" id="GO:0005576">
    <property type="term" value="C:extracellular region"/>
    <property type="evidence" value="ECO:0007669"/>
    <property type="project" value="InterPro"/>
</dbReference>
<dbReference type="GO" id="GO:0016020">
    <property type="term" value="C:membrane"/>
    <property type="evidence" value="ECO:0007669"/>
    <property type="project" value="TreeGrafter"/>
</dbReference>
<dbReference type="Proteomes" id="UP000515129">
    <property type="component" value="Chromosome 21"/>
</dbReference>
<dbReference type="PANTHER" id="PTHR14096">
    <property type="entry name" value="APOLIPOPROTEIN L"/>
    <property type="match status" value="1"/>
</dbReference>
<reference evidence="3" key="1">
    <citation type="submission" date="2025-08" db="UniProtKB">
        <authorList>
            <consortium name="RefSeq"/>
        </authorList>
    </citation>
    <scope>IDENTIFICATION</scope>
    <source>
        <strain evidence="3">Wakin</strain>
        <tissue evidence="3">Muscle</tissue>
    </source>
</reference>
<evidence type="ECO:0000256" key="1">
    <source>
        <dbReference type="ARBA" id="ARBA00010090"/>
    </source>
</evidence>
<dbReference type="GeneID" id="113039152"/>
<dbReference type="GO" id="GO:0008289">
    <property type="term" value="F:lipid binding"/>
    <property type="evidence" value="ECO:0007669"/>
    <property type="project" value="InterPro"/>
</dbReference>